<dbReference type="EMBL" id="KN847494">
    <property type="protein sequence ID" value="KIW17509.1"/>
    <property type="molecule type" value="Genomic_DNA"/>
</dbReference>
<dbReference type="VEuPathDB" id="FungiDB:PV08_04703"/>
<evidence type="ECO:0000313" key="3">
    <source>
        <dbReference type="Proteomes" id="UP000053328"/>
    </source>
</evidence>
<dbReference type="RefSeq" id="XP_016237725.1">
    <property type="nucleotide sequence ID" value="XM_016379048.1"/>
</dbReference>
<dbReference type="GeneID" id="27331786"/>
<dbReference type="HOGENOM" id="CLU_043826_0_0_1"/>
<feature type="region of interest" description="Disordered" evidence="1">
    <location>
        <begin position="387"/>
        <end position="443"/>
    </location>
</feature>
<dbReference type="AlphaFoldDB" id="A0A0D2C1H7"/>
<gene>
    <name evidence="2" type="ORF">PV08_04703</name>
</gene>
<proteinExistence type="predicted"/>
<accession>A0A0D2C1H7</accession>
<feature type="compositionally biased region" description="Polar residues" evidence="1">
    <location>
        <begin position="29"/>
        <end position="42"/>
    </location>
</feature>
<feature type="region of interest" description="Disordered" evidence="1">
    <location>
        <begin position="1"/>
        <end position="86"/>
    </location>
</feature>
<feature type="compositionally biased region" description="Low complexity" evidence="1">
    <location>
        <begin position="43"/>
        <end position="57"/>
    </location>
</feature>
<feature type="compositionally biased region" description="Basic and acidic residues" evidence="1">
    <location>
        <begin position="387"/>
        <end position="398"/>
    </location>
</feature>
<name>A0A0D2C1H7_9EURO</name>
<sequence>MPRLSRLSSIPNFSRPFRFRSANGKTEPAVNSGQVEPSSASNPGPDADQAQAAQGDASITSPGKESSDLTRASPAESKAGKPAEAGQDAVNASALAAFDFQFEPDPNVLSADLGGISKPIPNFRPHLWKQIDNSRHVLNLDLFWPIKLEDLADQEDEEEATADGDTKGVFPFKDLEPLKTFRNLHYLQLNGMMRSYQPIIWGICWANKNLTVLHLEMALEPLFSEDIAHKYPEIDANWTYNARGDPKSPIEYIGAHGKGVLHEEFGDGEYLDQQAIKASQLDVYKILPIENVRFLPVTHLTLMNFVVDAGPFYRWFNPKKFREITFKSGCLDAGFYLPQEMRSSVAVKSPKPMAPPRWVKPGEVKLIDIKKKKPVAGAEVVKGAVKASDDKGEAKVSEAEAEAGAPSAAAAPGGHGLKSKISHILPRWTHKAKDGKEHPDAEATAAMVEESLKRAGIF</sequence>
<organism evidence="2 3">
    <name type="scientific">Exophiala spinifera</name>
    <dbReference type="NCBI Taxonomy" id="91928"/>
    <lineage>
        <taxon>Eukaryota</taxon>
        <taxon>Fungi</taxon>
        <taxon>Dikarya</taxon>
        <taxon>Ascomycota</taxon>
        <taxon>Pezizomycotina</taxon>
        <taxon>Eurotiomycetes</taxon>
        <taxon>Chaetothyriomycetidae</taxon>
        <taxon>Chaetothyriales</taxon>
        <taxon>Herpotrichiellaceae</taxon>
        <taxon>Exophiala</taxon>
    </lineage>
</organism>
<feature type="compositionally biased region" description="Polar residues" evidence="1">
    <location>
        <begin position="1"/>
        <end position="12"/>
    </location>
</feature>
<dbReference type="Proteomes" id="UP000053328">
    <property type="component" value="Unassembled WGS sequence"/>
</dbReference>
<feature type="compositionally biased region" description="Low complexity" evidence="1">
    <location>
        <begin position="402"/>
        <end position="412"/>
    </location>
</feature>
<reference evidence="2 3" key="1">
    <citation type="submission" date="2015-01" db="EMBL/GenBank/DDBJ databases">
        <title>The Genome Sequence of Exophiala spinifera CBS89968.</title>
        <authorList>
            <consortium name="The Broad Institute Genomics Platform"/>
            <person name="Cuomo C."/>
            <person name="de Hoog S."/>
            <person name="Gorbushina A."/>
            <person name="Stielow B."/>
            <person name="Teixiera M."/>
            <person name="Abouelleil A."/>
            <person name="Chapman S.B."/>
            <person name="Priest M."/>
            <person name="Young S.K."/>
            <person name="Wortman J."/>
            <person name="Nusbaum C."/>
            <person name="Birren B."/>
        </authorList>
    </citation>
    <scope>NUCLEOTIDE SEQUENCE [LARGE SCALE GENOMIC DNA]</scope>
    <source>
        <strain evidence="2 3">CBS 89968</strain>
    </source>
</reference>
<evidence type="ECO:0000313" key="2">
    <source>
        <dbReference type="EMBL" id="KIW17509.1"/>
    </source>
</evidence>
<protein>
    <submittedName>
        <fullName evidence="2">Uncharacterized protein</fullName>
    </submittedName>
</protein>
<keyword evidence="3" id="KW-1185">Reference proteome</keyword>
<evidence type="ECO:0000256" key="1">
    <source>
        <dbReference type="SAM" id="MobiDB-lite"/>
    </source>
</evidence>
<feature type="compositionally biased region" description="Basic and acidic residues" evidence="1">
    <location>
        <begin position="431"/>
        <end position="441"/>
    </location>
</feature>
<dbReference type="OrthoDB" id="5368934at2759"/>